<proteinExistence type="predicted"/>
<feature type="chain" id="PRO_5013329911" evidence="1">
    <location>
        <begin position="19"/>
        <end position="149"/>
    </location>
</feature>
<accession>A0A286D2I0</accession>
<reference evidence="2 3" key="1">
    <citation type="submission" date="2017-09" db="EMBL/GenBank/DDBJ databases">
        <authorList>
            <person name="Ehlers B."/>
            <person name="Leendertz F.H."/>
        </authorList>
    </citation>
    <scope>NUCLEOTIDE SEQUENCE [LARGE SCALE GENOMIC DNA]</scope>
    <source>
        <strain evidence="2 3">CGMCC 1.10978</strain>
    </source>
</reference>
<dbReference type="AlphaFoldDB" id="A0A286D2I0"/>
<dbReference type="Proteomes" id="UP000219374">
    <property type="component" value="Unassembled WGS sequence"/>
</dbReference>
<name>A0A286D2I0_9GAMM</name>
<evidence type="ECO:0000313" key="3">
    <source>
        <dbReference type="Proteomes" id="UP000219374"/>
    </source>
</evidence>
<keyword evidence="3" id="KW-1185">Reference proteome</keyword>
<keyword evidence="1" id="KW-0732">Signal</keyword>
<sequence>MRIILLLLAMCLPGLALATSVLPKPLEEMVREADHVVVAKIVSVDMVDGRGRPLTQRNARTGPGLPNQMRFNLEVQEVLFARTKPPPRTLRVPLWQMWHYSLGTMQDDLTGATGIFLLKGDAYEPVYPAGFQRTLKERAEIVRLLGTPS</sequence>
<dbReference type="RefSeq" id="WP_141400728.1">
    <property type="nucleotide sequence ID" value="NZ_OCND01000002.1"/>
</dbReference>
<gene>
    <name evidence="2" type="ORF">SAMN06296416_102120</name>
</gene>
<dbReference type="EMBL" id="OCND01000002">
    <property type="protein sequence ID" value="SOD52865.1"/>
    <property type="molecule type" value="Genomic_DNA"/>
</dbReference>
<organism evidence="2 3">
    <name type="scientific">Pseudoxanthomonas wuyuanensis</name>
    <dbReference type="NCBI Taxonomy" id="1073196"/>
    <lineage>
        <taxon>Bacteria</taxon>
        <taxon>Pseudomonadati</taxon>
        <taxon>Pseudomonadota</taxon>
        <taxon>Gammaproteobacteria</taxon>
        <taxon>Lysobacterales</taxon>
        <taxon>Lysobacteraceae</taxon>
        <taxon>Pseudoxanthomonas</taxon>
    </lineage>
</organism>
<dbReference type="OrthoDB" id="6053940at2"/>
<protein>
    <submittedName>
        <fullName evidence="2">Uncharacterized protein</fullName>
    </submittedName>
</protein>
<evidence type="ECO:0000313" key="2">
    <source>
        <dbReference type="EMBL" id="SOD52865.1"/>
    </source>
</evidence>
<feature type="signal peptide" evidence="1">
    <location>
        <begin position="1"/>
        <end position="18"/>
    </location>
</feature>
<evidence type="ECO:0000256" key="1">
    <source>
        <dbReference type="SAM" id="SignalP"/>
    </source>
</evidence>